<evidence type="ECO:0000256" key="1">
    <source>
        <dbReference type="ARBA" id="ARBA00004651"/>
    </source>
</evidence>
<keyword evidence="5 7" id="KW-1133">Transmembrane helix</keyword>
<evidence type="ECO:0000256" key="5">
    <source>
        <dbReference type="ARBA" id="ARBA00022989"/>
    </source>
</evidence>
<proteinExistence type="inferred from homology"/>
<protein>
    <recommendedName>
        <fullName evidence="8">VTT domain-containing protein</fullName>
    </recommendedName>
</protein>
<sequence>MFPIDLTVLIKAVGLLGIFGIVFAESGLFIGFFLPGDSLLFTAGFLASQGYFNILALMSLSFVGAVLGDSFGYAFGRKAGPLIFSRENSLLFHRSHLERARVFYARYGGKAIIIARFMPVVRTFAPILAGVGRMNYSLFLMYNLIGAAAWGIGVPLAGYFLGSIVPNIDRYIIPIVGAIIVVSFLPVAYHIARDAEHRGEIKRMAFIVRKKILGR</sequence>
<name>A0A1G2KT98_9BACT</name>
<accession>A0A1G2KT98</accession>
<comment type="caution">
    <text evidence="9">The sequence shown here is derived from an EMBL/GenBank/DDBJ whole genome shotgun (WGS) entry which is preliminary data.</text>
</comment>
<comment type="subcellular location">
    <subcellularLocation>
        <location evidence="1 7">Cell membrane</location>
        <topology evidence="1 7">Multi-pass membrane protein</topology>
    </subcellularLocation>
</comment>
<evidence type="ECO:0000256" key="7">
    <source>
        <dbReference type="RuleBase" id="RU367016"/>
    </source>
</evidence>
<dbReference type="GO" id="GO:0005886">
    <property type="term" value="C:plasma membrane"/>
    <property type="evidence" value="ECO:0007669"/>
    <property type="project" value="UniProtKB-SubCell"/>
</dbReference>
<dbReference type="EMBL" id="MHQL01000058">
    <property type="protein sequence ID" value="OHA01609.1"/>
    <property type="molecule type" value="Genomic_DNA"/>
</dbReference>
<evidence type="ECO:0000256" key="4">
    <source>
        <dbReference type="ARBA" id="ARBA00022692"/>
    </source>
</evidence>
<dbReference type="Proteomes" id="UP000177811">
    <property type="component" value="Unassembled WGS sequence"/>
</dbReference>
<feature type="domain" description="VTT" evidence="8">
    <location>
        <begin position="34"/>
        <end position="159"/>
    </location>
</feature>
<feature type="transmembrane region" description="Helical" evidence="7">
    <location>
        <begin position="12"/>
        <end position="34"/>
    </location>
</feature>
<gene>
    <name evidence="9" type="ORF">A3C16_02525</name>
</gene>
<evidence type="ECO:0000259" key="8">
    <source>
        <dbReference type="Pfam" id="PF09335"/>
    </source>
</evidence>
<evidence type="ECO:0000256" key="3">
    <source>
        <dbReference type="ARBA" id="ARBA00022475"/>
    </source>
</evidence>
<feature type="transmembrane region" description="Helical" evidence="7">
    <location>
        <begin position="140"/>
        <end position="165"/>
    </location>
</feature>
<keyword evidence="4 7" id="KW-0812">Transmembrane</keyword>
<comment type="similarity">
    <text evidence="2 7">Belongs to the DedA family.</text>
</comment>
<feature type="transmembrane region" description="Helical" evidence="7">
    <location>
        <begin position="54"/>
        <end position="76"/>
    </location>
</feature>
<feature type="transmembrane region" description="Helical" evidence="7">
    <location>
        <begin position="171"/>
        <end position="192"/>
    </location>
</feature>
<evidence type="ECO:0000256" key="2">
    <source>
        <dbReference type="ARBA" id="ARBA00010792"/>
    </source>
</evidence>
<evidence type="ECO:0000256" key="6">
    <source>
        <dbReference type="ARBA" id="ARBA00023136"/>
    </source>
</evidence>
<dbReference type="AlphaFoldDB" id="A0A1G2KT98"/>
<evidence type="ECO:0000313" key="10">
    <source>
        <dbReference type="Proteomes" id="UP000177811"/>
    </source>
</evidence>
<dbReference type="PANTHER" id="PTHR30353:SF0">
    <property type="entry name" value="TRANSMEMBRANE PROTEIN"/>
    <property type="match status" value="1"/>
</dbReference>
<organism evidence="9 10">
    <name type="scientific">Candidatus Sungbacteria bacterium RIFCSPHIGHO2_02_FULL_51_29</name>
    <dbReference type="NCBI Taxonomy" id="1802273"/>
    <lineage>
        <taxon>Bacteria</taxon>
        <taxon>Candidatus Sungiibacteriota</taxon>
    </lineage>
</organism>
<reference evidence="9 10" key="1">
    <citation type="journal article" date="2016" name="Nat. Commun.">
        <title>Thousands of microbial genomes shed light on interconnected biogeochemical processes in an aquifer system.</title>
        <authorList>
            <person name="Anantharaman K."/>
            <person name="Brown C.T."/>
            <person name="Hug L.A."/>
            <person name="Sharon I."/>
            <person name="Castelle C.J."/>
            <person name="Probst A.J."/>
            <person name="Thomas B.C."/>
            <person name="Singh A."/>
            <person name="Wilkins M.J."/>
            <person name="Karaoz U."/>
            <person name="Brodie E.L."/>
            <person name="Williams K.H."/>
            <person name="Hubbard S.S."/>
            <person name="Banfield J.F."/>
        </authorList>
    </citation>
    <scope>NUCLEOTIDE SEQUENCE [LARGE SCALE GENOMIC DNA]</scope>
</reference>
<dbReference type="InterPro" id="IPR032816">
    <property type="entry name" value="VTT_dom"/>
</dbReference>
<keyword evidence="6 7" id="KW-0472">Membrane</keyword>
<dbReference type="Pfam" id="PF09335">
    <property type="entry name" value="VTT_dom"/>
    <property type="match status" value="1"/>
</dbReference>
<dbReference type="InterPro" id="IPR032818">
    <property type="entry name" value="DedA-like"/>
</dbReference>
<dbReference type="PANTHER" id="PTHR30353">
    <property type="entry name" value="INNER MEMBRANE PROTEIN DEDA-RELATED"/>
    <property type="match status" value="1"/>
</dbReference>
<keyword evidence="3 7" id="KW-1003">Cell membrane</keyword>
<evidence type="ECO:0000313" key="9">
    <source>
        <dbReference type="EMBL" id="OHA01609.1"/>
    </source>
</evidence>